<dbReference type="AlphaFoldDB" id="A0A9D1RZZ7"/>
<gene>
    <name evidence="2" type="ORF">H9871_01920</name>
</gene>
<dbReference type="SUPFAM" id="SSF55961">
    <property type="entry name" value="Bet v1-like"/>
    <property type="match status" value="1"/>
</dbReference>
<dbReference type="InterPro" id="IPR023393">
    <property type="entry name" value="START-like_dom_sf"/>
</dbReference>
<feature type="domain" description="NAD-dependent epimerase/dehydratase" evidence="1">
    <location>
        <begin position="195"/>
        <end position="362"/>
    </location>
</feature>
<accession>A0A9D1RZZ7</accession>
<proteinExistence type="predicted"/>
<dbReference type="InterPro" id="IPR001509">
    <property type="entry name" value="Epimerase_deHydtase"/>
</dbReference>
<reference evidence="2" key="2">
    <citation type="submission" date="2021-04" db="EMBL/GenBank/DDBJ databases">
        <authorList>
            <person name="Gilroy R."/>
        </authorList>
    </citation>
    <scope>NUCLEOTIDE SEQUENCE</scope>
    <source>
        <strain evidence="2">ChiHejej3B27-3195</strain>
    </source>
</reference>
<dbReference type="Pfam" id="PF01370">
    <property type="entry name" value="Epimerase"/>
    <property type="match status" value="1"/>
</dbReference>
<dbReference type="SUPFAM" id="SSF51735">
    <property type="entry name" value="NAD(P)-binding Rossmann-fold domains"/>
    <property type="match status" value="1"/>
</dbReference>
<dbReference type="CDD" id="cd07820">
    <property type="entry name" value="SRPBCC_3"/>
    <property type="match status" value="1"/>
</dbReference>
<dbReference type="Gene3D" id="3.30.530.20">
    <property type="match status" value="1"/>
</dbReference>
<organism evidence="2 3">
    <name type="scientific">Candidatus Nesterenkonia stercoripullorum</name>
    <dbReference type="NCBI Taxonomy" id="2838701"/>
    <lineage>
        <taxon>Bacteria</taxon>
        <taxon>Bacillati</taxon>
        <taxon>Actinomycetota</taxon>
        <taxon>Actinomycetes</taxon>
        <taxon>Micrococcales</taxon>
        <taxon>Micrococcaceae</taxon>
        <taxon>Nesterenkonia</taxon>
    </lineage>
</organism>
<dbReference type="EMBL" id="DXGD01000072">
    <property type="protein sequence ID" value="HIW98879.1"/>
    <property type="molecule type" value="Genomic_DNA"/>
</dbReference>
<dbReference type="Proteomes" id="UP000824151">
    <property type="component" value="Unassembled WGS sequence"/>
</dbReference>
<sequence>MPTIEHTSTLPFSRQDVFAWYSRPGALVRLHPPFSGSVIQEPSNGIEEGSESRLSIYPPGSFGLGLTSAAGLLGTVLPVKVPGAMQPAVTWTARHTEKTANESMTDEMVHGPFSSWTHQRSFTDDGDGMQLHETVSFELPGWMPAHLPGRGWQEDKVLEELHRMFAYREHQTAADLGFHAAHGALASQQGRALTVAVTGASGMIGAQVCALLGGAGHTVRRMVRRRAETADEISWDPSGGRLDKESLRDVDVVINLAGHPLAGRFTQTHKRRVLDSRVEGSALLAERLAELERSDHRGRSLINGSAIGYYGAQPEKQPVQGRLLDESLEAGEDFLASVCQQWEAAAQRAAAAGVRVAIVRTGIVQTPAGGALQQMLPL</sequence>
<dbReference type="PANTHER" id="PTHR11092">
    <property type="entry name" value="SUGAR NUCLEOTIDE EPIMERASE RELATED"/>
    <property type="match status" value="1"/>
</dbReference>
<name>A0A9D1RZZ7_9MICC</name>
<protein>
    <submittedName>
        <fullName evidence="2">NAD-dependent epimerase/dehydratase family protein</fullName>
    </submittedName>
</protein>
<evidence type="ECO:0000259" key="1">
    <source>
        <dbReference type="Pfam" id="PF01370"/>
    </source>
</evidence>
<evidence type="ECO:0000313" key="2">
    <source>
        <dbReference type="EMBL" id="HIW98879.1"/>
    </source>
</evidence>
<evidence type="ECO:0000313" key="3">
    <source>
        <dbReference type="Proteomes" id="UP000824151"/>
    </source>
</evidence>
<comment type="caution">
    <text evidence="2">The sequence shown here is derived from an EMBL/GenBank/DDBJ whole genome shotgun (WGS) entry which is preliminary data.</text>
</comment>
<dbReference type="PANTHER" id="PTHR11092:SF0">
    <property type="entry name" value="EPIMERASE FAMILY PROTEIN SDR39U1"/>
    <property type="match status" value="1"/>
</dbReference>
<reference evidence="2" key="1">
    <citation type="journal article" date="2021" name="PeerJ">
        <title>Extensive microbial diversity within the chicken gut microbiome revealed by metagenomics and culture.</title>
        <authorList>
            <person name="Gilroy R."/>
            <person name="Ravi A."/>
            <person name="Getino M."/>
            <person name="Pursley I."/>
            <person name="Horton D.L."/>
            <person name="Alikhan N.F."/>
            <person name="Baker D."/>
            <person name="Gharbi K."/>
            <person name="Hall N."/>
            <person name="Watson M."/>
            <person name="Adriaenssens E.M."/>
            <person name="Foster-Nyarko E."/>
            <person name="Jarju S."/>
            <person name="Secka A."/>
            <person name="Antonio M."/>
            <person name="Oren A."/>
            <person name="Chaudhuri R.R."/>
            <person name="La Ragione R."/>
            <person name="Hildebrand F."/>
            <person name="Pallen M.J."/>
        </authorList>
    </citation>
    <scope>NUCLEOTIDE SEQUENCE</scope>
    <source>
        <strain evidence="2">ChiHejej3B27-3195</strain>
    </source>
</reference>
<dbReference type="Gene3D" id="3.40.50.720">
    <property type="entry name" value="NAD(P)-binding Rossmann-like Domain"/>
    <property type="match status" value="1"/>
</dbReference>
<dbReference type="InterPro" id="IPR036291">
    <property type="entry name" value="NAD(P)-bd_dom_sf"/>
</dbReference>
<feature type="non-terminal residue" evidence="2">
    <location>
        <position position="378"/>
    </location>
</feature>